<evidence type="ECO:0000313" key="1">
    <source>
        <dbReference type="EMBL" id="XDG30583.1"/>
    </source>
</evidence>
<sequence length="145" mass="17033">MSNEVGRPTKYKEEYNEQAYKLCLLGHTDEELAQFFEVDVSTIHRWKHDHPDFCDSIKKGKEIADGNVVASLYHRAIGYQAPDIDIKMYEGEIIETPYIKHYPPDATSAIFWLKNRQPKKWRDKQVTEHEGQITIETKSMEDIFK</sequence>
<dbReference type="InterPro" id="IPR009057">
    <property type="entry name" value="Homeodomain-like_sf"/>
</dbReference>
<reference evidence="1" key="1">
    <citation type="submission" date="2024-06" db="EMBL/GenBank/DDBJ databases">
        <authorList>
            <person name="Zheng X."/>
            <person name="Zhang W."/>
        </authorList>
    </citation>
    <scope>NUCLEOTIDE SEQUENCE</scope>
</reference>
<dbReference type="EMBL" id="PP920682">
    <property type="protein sequence ID" value="XDG30583.1"/>
    <property type="molecule type" value="Genomic_DNA"/>
</dbReference>
<dbReference type="Gene3D" id="1.10.10.60">
    <property type="entry name" value="Homeodomain-like"/>
    <property type="match status" value="1"/>
</dbReference>
<gene>
    <name evidence="1" type="ORF">P919_CDS0028</name>
</gene>
<protein>
    <submittedName>
        <fullName evidence="1">Terminase small subunit</fullName>
    </submittedName>
</protein>
<accession>A0AB39AIL6</accession>
<proteinExistence type="predicted"/>
<dbReference type="SUPFAM" id="SSF46689">
    <property type="entry name" value="Homeodomain-like"/>
    <property type="match status" value="1"/>
</dbReference>
<organism evidence="1">
    <name type="scientific">Acinetobacter phage P919</name>
    <dbReference type="NCBI Taxonomy" id="3229763"/>
    <lineage>
        <taxon>Viruses</taxon>
        <taxon>Duplodnaviria</taxon>
        <taxon>Heunggongvirae</taxon>
        <taxon>Uroviricota</taxon>
        <taxon>Caudoviricetes</taxon>
        <taxon>Obolenskvirus</taxon>
    </lineage>
</organism>
<name>A0AB39AIL6_9CAUD</name>